<sequence length="472" mass="51142">MNHPAPPSQIIRKPIPPAMLDALRARFGDRISTAEAVRAHHGRDESAYDPMLPDAVVFAQTTEEVAAVAKLCFEQEIPLIPYGAGSSLEGHLLAVAGGVSLDLSQMNHVLSVHPEDLTVTVEPGVTRKQLNTEIRDTGLFFPIDPGADASIGGMCATRASGTNAVRYGTMRENVLNLTVVTADGRIIKTANRARKSSAGYDLTRLFIGSEGTLGIITEITLKLYPQPEAVSAAVCAFPSMGDAVSAVIDTIQMGVPIARVEFVDALAIRAINQYDKLTLPEMPTLFFEFHGSEHGVQEQAETVQQIAAEHKGQGFEWATRPEDRSRLWNARHNAYFAFLQLKPGCRAVTTDVCVPISRLADCVVETEKDLLASALQLPAPIVGHVGDGNFHVALLIDPNKPEELEEAERINQRIVARAIAMDGTCTGEHGVGLHKMDFLIAEHGNDAIDLMRSVKQALDPKHILNPGKIFHL</sequence>
<evidence type="ECO:0000256" key="7">
    <source>
        <dbReference type="ARBA" id="ARBA00038897"/>
    </source>
</evidence>
<keyword evidence="3" id="KW-0285">Flavoprotein</keyword>
<name>A0ABT2LC55_9RALS</name>
<evidence type="ECO:0000313" key="9">
    <source>
        <dbReference type="EMBL" id="MCT7312905.1"/>
    </source>
</evidence>
<keyword evidence="4" id="KW-0274">FAD</keyword>
<dbReference type="PANTHER" id="PTHR11748:SF111">
    <property type="entry name" value="D-LACTATE DEHYDROGENASE, MITOCHONDRIAL-RELATED"/>
    <property type="match status" value="1"/>
</dbReference>
<keyword evidence="6" id="KW-0560">Oxidoreductase</keyword>
<comment type="caution">
    <text evidence="9">The sequence shown here is derived from an EMBL/GenBank/DDBJ whole genome shotgun (WGS) entry which is preliminary data.</text>
</comment>
<dbReference type="InterPro" id="IPR016169">
    <property type="entry name" value="FAD-bd_PCMH_sub2"/>
</dbReference>
<dbReference type="Proteomes" id="UP001164420">
    <property type="component" value="Unassembled WGS sequence"/>
</dbReference>
<reference evidence="9 10" key="1">
    <citation type="journal article" date="2023" name="Front. Microbiol.">
        <title>Ralstonia chuxiongensis sp. nov., Ralstonia mojiangensis sp. nov., and Ralstonia soli sp. nov., isolated from tobacco fields, are three novel species in the family Burkholderiaceae.</title>
        <authorList>
            <person name="Lu C.H."/>
            <person name="Zhang Y.Y."/>
            <person name="Jiang N."/>
            <person name="Chen W."/>
            <person name="Shao X."/>
            <person name="Zhao Z.M."/>
            <person name="Lu W.L."/>
            <person name="Hu X."/>
            <person name="Xi Y.X."/>
            <person name="Zou S.Y."/>
            <person name="Wei Q.J."/>
            <person name="Lin Z.L."/>
            <person name="Gong L."/>
            <person name="Gai X.T."/>
            <person name="Zhang L.Q."/>
            <person name="Li J.Y."/>
            <person name="Jin Y."/>
            <person name="Xia Z.Y."/>
        </authorList>
    </citation>
    <scope>NUCLEOTIDE SEQUENCE [LARGE SCALE GENOMIC DNA]</scope>
    <source>
        <strain evidence="9 10">22TCJT01-1</strain>
    </source>
</reference>
<evidence type="ECO:0000256" key="3">
    <source>
        <dbReference type="ARBA" id="ARBA00022630"/>
    </source>
</evidence>
<dbReference type="PANTHER" id="PTHR11748">
    <property type="entry name" value="D-LACTATE DEHYDROGENASE"/>
    <property type="match status" value="1"/>
</dbReference>
<evidence type="ECO:0000256" key="5">
    <source>
        <dbReference type="ARBA" id="ARBA00022946"/>
    </source>
</evidence>
<dbReference type="InterPro" id="IPR016164">
    <property type="entry name" value="FAD-linked_Oxase-like_C"/>
</dbReference>
<evidence type="ECO:0000259" key="8">
    <source>
        <dbReference type="PROSITE" id="PS51387"/>
    </source>
</evidence>
<dbReference type="InterPro" id="IPR004113">
    <property type="entry name" value="FAD-bd_oxidored_4_C"/>
</dbReference>
<keyword evidence="5" id="KW-0809">Transit peptide</keyword>
<feature type="domain" description="FAD-binding PCMH-type" evidence="8">
    <location>
        <begin position="49"/>
        <end position="226"/>
    </location>
</feature>
<dbReference type="InterPro" id="IPR016171">
    <property type="entry name" value="Vanillyl_alc_oxidase_C-sub2"/>
</dbReference>
<organism evidence="9 10">
    <name type="scientific">Ralstonia mojiangensis</name>
    <dbReference type="NCBI Taxonomy" id="2953895"/>
    <lineage>
        <taxon>Bacteria</taxon>
        <taxon>Pseudomonadati</taxon>
        <taxon>Pseudomonadota</taxon>
        <taxon>Betaproteobacteria</taxon>
        <taxon>Burkholderiales</taxon>
        <taxon>Burkholderiaceae</taxon>
        <taxon>Ralstonia</taxon>
    </lineage>
</organism>
<evidence type="ECO:0000256" key="6">
    <source>
        <dbReference type="ARBA" id="ARBA00023002"/>
    </source>
</evidence>
<proteinExistence type="inferred from homology"/>
<evidence type="ECO:0000313" key="10">
    <source>
        <dbReference type="Proteomes" id="UP001164420"/>
    </source>
</evidence>
<dbReference type="Gene3D" id="1.10.45.10">
    <property type="entry name" value="Vanillyl-alcohol Oxidase, Chain A, domain 4"/>
    <property type="match status" value="1"/>
</dbReference>
<gene>
    <name evidence="9" type="ORF">N5J06_18190</name>
</gene>
<protein>
    <recommendedName>
        <fullName evidence="7">D-lactate dehydrogenase (cytochrome)</fullName>
        <ecNumber evidence="7">1.1.2.4</ecNumber>
    </recommendedName>
</protein>
<dbReference type="SUPFAM" id="SSF55103">
    <property type="entry name" value="FAD-linked oxidases, C-terminal domain"/>
    <property type="match status" value="1"/>
</dbReference>
<dbReference type="InterPro" id="IPR006094">
    <property type="entry name" value="Oxid_FAD_bind_N"/>
</dbReference>
<dbReference type="Pfam" id="PF02913">
    <property type="entry name" value="FAD-oxidase_C"/>
    <property type="match status" value="1"/>
</dbReference>
<dbReference type="EC" id="1.1.2.4" evidence="7"/>
<evidence type="ECO:0000256" key="4">
    <source>
        <dbReference type="ARBA" id="ARBA00022827"/>
    </source>
</evidence>
<dbReference type="Gene3D" id="3.30.70.2740">
    <property type="match status" value="1"/>
</dbReference>
<comment type="cofactor">
    <cofactor evidence="1">
        <name>FAD</name>
        <dbReference type="ChEBI" id="CHEBI:57692"/>
    </cofactor>
</comment>
<dbReference type="InterPro" id="IPR016166">
    <property type="entry name" value="FAD-bd_PCMH"/>
</dbReference>
<keyword evidence="10" id="KW-1185">Reference proteome</keyword>
<accession>A0ABT2LC55</accession>
<dbReference type="Pfam" id="PF01565">
    <property type="entry name" value="FAD_binding_4"/>
    <property type="match status" value="1"/>
</dbReference>
<dbReference type="Gene3D" id="3.30.465.10">
    <property type="match status" value="1"/>
</dbReference>
<evidence type="ECO:0000256" key="1">
    <source>
        <dbReference type="ARBA" id="ARBA00001974"/>
    </source>
</evidence>
<dbReference type="RefSeq" id="WP_260784951.1">
    <property type="nucleotide sequence ID" value="NZ_JAOCQI010000003.1"/>
</dbReference>
<dbReference type="SUPFAM" id="SSF56176">
    <property type="entry name" value="FAD-binding/transporter-associated domain-like"/>
    <property type="match status" value="1"/>
</dbReference>
<dbReference type="EMBL" id="JAOCQI010000003">
    <property type="protein sequence ID" value="MCT7312905.1"/>
    <property type="molecule type" value="Genomic_DNA"/>
</dbReference>
<dbReference type="InterPro" id="IPR036318">
    <property type="entry name" value="FAD-bd_PCMH-like_sf"/>
</dbReference>
<dbReference type="PROSITE" id="PS51387">
    <property type="entry name" value="FAD_PCMH"/>
    <property type="match status" value="1"/>
</dbReference>
<comment type="similarity">
    <text evidence="2">Belongs to the FAD-binding oxidoreductase/transferase type 4 family.</text>
</comment>
<evidence type="ECO:0000256" key="2">
    <source>
        <dbReference type="ARBA" id="ARBA00008000"/>
    </source>
</evidence>